<reference evidence="2 3" key="1">
    <citation type="submission" date="2019-06" db="EMBL/GenBank/DDBJ databases">
        <title>Pseudomonas bimorpha sp. nov. isolated from bovine raw milk and skim milk concentrate.</title>
        <authorList>
            <person name="Hofmann K."/>
            <person name="Huptas C."/>
            <person name="Doll E."/>
            <person name="Scherer S."/>
            <person name="Wenning M."/>
        </authorList>
    </citation>
    <scope>NUCLEOTIDE SEQUENCE [LARGE SCALE GENOMIC DNA]</scope>
    <source>
        <strain evidence="2 3">DSM 17835</strain>
    </source>
</reference>
<gene>
    <name evidence="2" type="ORF">FIV36_07460</name>
</gene>
<name>A0A5C5QJJ3_9PSED</name>
<comment type="caution">
    <text evidence="2">The sequence shown here is derived from an EMBL/GenBank/DDBJ whole genome shotgun (WGS) entry which is preliminary data.</text>
</comment>
<dbReference type="Proteomes" id="UP000317951">
    <property type="component" value="Unassembled WGS sequence"/>
</dbReference>
<evidence type="ECO:0000313" key="3">
    <source>
        <dbReference type="Proteomes" id="UP000317951"/>
    </source>
</evidence>
<evidence type="ECO:0000256" key="1">
    <source>
        <dbReference type="SAM" id="MobiDB-lite"/>
    </source>
</evidence>
<feature type="region of interest" description="Disordered" evidence="1">
    <location>
        <begin position="29"/>
        <end position="61"/>
    </location>
</feature>
<evidence type="ECO:0000313" key="2">
    <source>
        <dbReference type="EMBL" id="TWS05563.1"/>
    </source>
</evidence>
<proteinExistence type="predicted"/>
<protein>
    <submittedName>
        <fullName evidence="2">Uncharacterized protein</fullName>
    </submittedName>
</protein>
<dbReference type="EMBL" id="VFET01000005">
    <property type="protein sequence ID" value="TWS05563.1"/>
    <property type="molecule type" value="Genomic_DNA"/>
</dbReference>
<organism evidence="2 3">
    <name type="scientific">Pseudomonas extremaustralis</name>
    <dbReference type="NCBI Taxonomy" id="359110"/>
    <lineage>
        <taxon>Bacteria</taxon>
        <taxon>Pseudomonadati</taxon>
        <taxon>Pseudomonadota</taxon>
        <taxon>Gammaproteobacteria</taxon>
        <taxon>Pseudomonadales</taxon>
        <taxon>Pseudomonadaceae</taxon>
        <taxon>Pseudomonas</taxon>
    </lineage>
</organism>
<accession>A0A5C5QJJ3</accession>
<dbReference type="AlphaFoldDB" id="A0A5C5QJJ3"/>
<sequence>MLAKNPRAPHFSSMTALSLTIFASKLAPTRGAGAPGTASTGCRCVDNPAASRSPAPGPDPA</sequence>
<feature type="compositionally biased region" description="Low complexity" evidence="1">
    <location>
        <begin position="29"/>
        <end position="41"/>
    </location>
</feature>